<feature type="domain" description="DM2" evidence="2">
    <location>
        <begin position="62"/>
        <end position="140"/>
    </location>
</feature>
<dbReference type="SUPFAM" id="SSF47592">
    <property type="entry name" value="SWIB/MDM2 domain"/>
    <property type="match status" value="1"/>
</dbReference>
<dbReference type="SMART" id="SM00151">
    <property type="entry name" value="SWIB"/>
    <property type="match status" value="1"/>
</dbReference>
<evidence type="ECO:0000259" key="2">
    <source>
        <dbReference type="PROSITE" id="PS51925"/>
    </source>
</evidence>
<dbReference type="AlphaFoldDB" id="A0A8K0MIX7"/>
<evidence type="ECO:0000313" key="3">
    <source>
        <dbReference type="EMBL" id="KAF3447562.1"/>
    </source>
</evidence>
<dbReference type="PROSITE" id="PS51925">
    <property type="entry name" value="SWIB_MDM2"/>
    <property type="match status" value="1"/>
</dbReference>
<feature type="compositionally biased region" description="Low complexity" evidence="1">
    <location>
        <begin position="22"/>
        <end position="34"/>
    </location>
</feature>
<keyword evidence="4" id="KW-1185">Reference proteome</keyword>
<dbReference type="InterPro" id="IPR036885">
    <property type="entry name" value="SWIB_MDM2_dom_sf"/>
</dbReference>
<reference evidence="3" key="1">
    <citation type="submission" date="2020-03" db="EMBL/GenBank/DDBJ databases">
        <title>A high-quality chromosome-level genome assembly of a woody plant with both climbing and erect habits, Rhamnella rubrinervis.</title>
        <authorList>
            <person name="Lu Z."/>
            <person name="Yang Y."/>
            <person name="Zhu X."/>
            <person name="Sun Y."/>
        </authorList>
    </citation>
    <scope>NUCLEOTIDE SEQUENCE</scope>
    <source>
        <strain evidence="3">BYM</strain>
        <tissue evidence="3">Leaf</tissue>
    </source>
</reference>
<evidence type="ECO:0000313" key="4">
    <source>
        <dbReference type="Proteomes" id="UP000796880"/>
    </source>
</evidence>
<organism evidence="3 4">
    <name type="scientific">Rhamnella rubrinervis</name>
    <dbReference type="NCBI Taxonomy" id="2594499"/>
    <lineage>
        <taxon>Eukaryota</taxon>
        <taxon>Viridiplantae</taxon>
        <taxon>Streptophyta</taxon>
        <taxon>Embryophyta</taxon>
        <taxon>Tracheophyta</taxon>
        <taxon>Spermatophyta</taxon>
        <taxon>Magnoliopsida</taxon>
        <taxon>eudicotyledons</taxon>
        <taxon>Gunneridae</taxon>
        <taxon>Pentapetalae</taxon>
        <taxon>rosids</taxon>
        <taxon>fabids</taxon>
        <taxon>Rosales</taxon>
        <taxon>Rhamnaceae</taxon>
        <taxon>rhamnoid group</taxon>
        <taxon>Rhamneae</taxon>
        <taxon>Rhamnella</taxon>
    </lineage>
</organism>
<proteinExistence type="predicted"/>
<feature type="compositionally biased region" description="Basic residues" evidence="1">
    <location>
        <begin position="35"/>
        <end position="45"/>
    </location>
</feature>
<evidence type="ECO:0000256" key="1">
    <source>
        <dbReference type="SAM" id="MobiDB-lite"/>
    </source>
</evidence>
<dbReference type="EMBL" id="VOIH02000005">
    <property type="protein sequence ID" value="KAF3447562.1"/>
    <property type="molecule type" value="Genomic_DNA"/>
</dbReference>
<dbReference type="Proteomes" id="UP000796880">
    <property type="component" value="Unassembled WGS sequence"/>
</dbReference>
<name>A0A8K0MIX7_9ROSA</name>
<protein>
    <recommendedName>
        <fullName evidence="2">DM2 domain-containing protein</fullName>
    </recommendedName>
</protein>
<sequence length="142" mass="15347">MSSGCVSARVLKGCRALLAPAKTTSTAAATSTGKVKPKTTAKTKPKPQSATTPKRESIRPTGILKPSQVSPALGGFLGVSETSRANAVKQIWAHIKLHNLQNPEDRREINCDDKLKAIFDGKDRVNFLEIGKLLSRHFKKTV</sequence>
<comment type="caution">
    <text evidence="3">The sequence shown here is derived from an EMBL/GenBank/DDBJ whole genome shotgun (WGS) entry which is preliminary data.</text>
</comment>
<dbReference type="Gene3D" id="1.10.245.10">
    <property type="entry name" value="SWIB/MDM2 domain"/>
    <property type="match status" value="1"/>
</dbReference>
<dbReference type="PANTHER" id="PTHR13844">
    <property type="entry name" value="SWI/SNF-RELATED MATRIX-ASSOCIATED ACTIN-DEPENDENT REGULATOR OF CHROMATIN SUBFAMILY D"/>
    <property type="match status" value="1"/>
</dbReference>
<accession>A0A8K0MIX7</accession>
<dbReference type="InterPro" id="IPR003121">
    <property type="entry name" value="SWIB_MDM2_domain"/>
</dbReference>
<dbReference type="InterPro" id="IPR019835">
    <property type="entry name" value="SWIB_domain"/>
</dbReference>
<feature type="region of interest" description="Disordered" evidence="1">
    <location>
        <begin position="22"/>
        <end position="65"/>
    </location>
</feature>
<gene>
    <name evidence="3" type="ORF">FNV43_RR12749</name>
</gene>
<dbReference type="CDD" id="cd10567">
    <property type="entry name" value="SWIB-MDM2_like"/>
    <property type="match status" value="1"/>
</dbReference>
<dbReference type="Pfam" id="PF02201">
    <property type="entry name" value="SWIB"/>
    <property type="match status" value="1"/>
</dbReference>
<dbReference type="OrthoDB" id="10251073at2759"/>